<evidence type="ECO:0000256" key="1">
    <source>
        <dbReference type="ARBA" id="ARBA00004141"/>
    </source>
</evidence>
<evidence type="ECO:0000256" key="4">
    <source>
        <dbReference type="ARBA" id="ARBA00023136"/>
    </source>
</evidence>
<comment type="subcellular location">
    <subcellularLocation>
        <location evidence="1">Membrane</location>
        <topology evidence="1">Multi-pass membrane protein</topology>
    </subcellularLocation>
</comment>
<accession>A0ABR2XPG3</accession>
<keyword evidence="4 7" id="KW-0472">Membrane</keyword>
<sequence>MSGMTTLLPAPYGYVVDFDNPRRQTDIQTYWCCGVGNVLVLLFISQRLYIKVALSLGLQLDDDTQVLVICKHIWAVCQGKRRSTNASTVITSIARCTILPEMLTSQDQTWTISFAGMWIVIEANILVICVAMTTLRKFFRHVAPTLMGSSQHGSRSRTGKTRETPRKYYAHRSERRLHRQDPYIKFGDDTGICSTLGEKRSFNAIALAERSDYSTWEGRIDGDSEKAIVQTRSVTVHCE</sequence>
<feature type="transmembrane region" description="Helical" evidence="7">
    <location>
        <begin position="30"/>
        <end position="50"/>
    </location>
</feature>
<dbReference type="PANTHER" id="PTHR33048:SF124">
    <property type="entry name" value="INTEGRAL MEMBRANE PROTEIN"/>
    <property type="match status" value="1"/>
</dbReference>
<dbReference type="EMBL" id="JARVKM010000033">
    <property type="protein sequence ID" value="KAK9775652.1"/>
    <property type="molecule type" value="Genomic_DNA"/>
</dbReference>
<feature type="domain" description="Rhodopsin" evidence="8">
    <location>
        <begin position="88"/>
        <end position="140"/>
    </location>
</feature>
<feature type="region of interest" description="Disordered" evidence="6">
    <location>
        <begin position="148"/>
        <end position="167"/>
    </location>
</feature>
<feature type="transmembrane region" description="Helical" evidence="7">
    <location>
        <begin position="110"/>
        <end position="131"/>
    </location>
</feature>
<evidence type="ECO:0000256" key="7">
    <source>
        <dbReference type="SAM" id="Phobius"/>
    </source>
</evidence>
<evidence type="ECO:0000256" key="6">
    <source>
        <dbReference type="SAM" id="MobiDB-lite"/>
    </source>
</evidence>
<evidence type="ECO:0000256" key="2">
    <source>
        <dbReference type="ARBA" id="ARBA00022692"/>
    </source>
</evidence>
<evidence type="ECO:0000256" key="5">
    <source>
        <dbReference type="ARBA" id="ARBA00038359"/>
    </source>
</evidence>
<protein>
    <submittedName>
        <fullName evidence="9">Integral membrane protein</fullName>
    </submittedName>
</protein>
<evidence type="ECO:0000256" key="3">
    <source>
        <dbReference type="ARBA" id="ARBA00022989"/>
    </source>
</evidence>
<name>A0ABR2XPG3_9PEZI</name>
<dbReference type="Pfam" id="PF20684">
    <property type="entry name" value="Fung_rhodopsin"/>
    <property type="match status" value="1"/>
</dbReference>
<evidence type="ECO:0000259" key="8">
    <source>
        <dbReference type="Pfam" id="PF20684"/>
    </source>
</evidence>
<keyword evidence="10" id="KW-1185">Reference proteome</keyword>
<dbReference type="Proteomes" id="UP001465668">
    <property type="component" value="Unassembled WGS sequence"/>
</dbReference>
<evidence type="ECO:0000313" key="9">
    <source>
        <dbReference type="EMBL" id="KAK9775652.1"/>
    </source>
</evidence>
<evidence type="ECO:0000313" key="10">
    <source>
        <dbReference type="Proteomes" id="UP001465668"/>
    </source>
</evidence>
<dbReference type="PANTHER" id="PTHR33048">
    <property type="entry name" value="PTH11-LIKE INTEGRAL MEMBRANE PROTEIN (AFU_ORTHOLOGUE AFUA_5G11245)"/>
    <property type="match status" value="1"/>
</dbReference>
<dbReference type="InterPro" id="IPR049326">
    <property type="entry name" value="Rhodopsin_dom_fungi"/>
</dbReference>
<comment type="similarity">
    <text evidence="5">Belongs to the SAT4 family.</text>
</comment>
<keyword evidence="2 7" id="KW-0812">Transmembrane</keyword>
<keyword evidence="3 7" id="KW-1133">Transmembrane helix</keyword>
<gene>
    <name evidence="9" type="ORF">SCAR479_07759</name>
</gene>
<reference evidence="9 10" key="1">
    <citation type="submission" date="2024-02" db="EMBL/GenBank/DDBJ databases">
        <title>First draft genome assembly of two strains of Seiridium cardinale.</title>
        <authorList>
            <person name="Emiliani G."/>
            <person name="Scali E."/>
        </authorList>
    </citation>
    <scope>NUCLEOTIDE SEQUENCE [LARGE SCALE GENOMIC DNA]</scope>
    <source>
        <strain evidence="9 10">BM-138-000479</strain>
    </source>
</reference>
<dbReference type="InterPro" id="IPR052337">
    <property type="entry name" value="SAT4-like"/>
</dbReference>
<comment type="caution">
    <text evidence="9">The sequence shown here is derived from an EMBL/GenBank/DDBJ whole genome shotgun (WGS) entry which is preliminary data.</text>
</comment>
<proteinExistence type="inferred from homology"/>
<organism evidence="9 10">
    <name type="scientific">Seiridium cardinale</name>
    <dbReference type="NCBI Taxonomy" id="138064"/>
    <lineage>
        <taxon>Eukaryota</taxon>
        <taxon>Fungi</taxon>
        <taxon>Dikarya</taxon>
        <taxon>Ascomycota</taxon>
        <taxon>Pezizomycotina</taxon>
        <taxon>Sordariomycetes</taxon>
        <taxon>Xylariomycetidae</taxon>
        <taxon>Amphisphaeriales</taxon>
        <taxon>Sporocadaceae</taxon>
        <taxon>Seiridium</taxon>
    </lineage>
</organism>